<dbReference type="InterPro" id="IPR035948">
    <property type="entry name" value="YwqG-like_sf"/>
</dbReference>
<sequence length="67" mass="7523">MGRSRIGGSILKAGADYSKDGRVSLLQFNSNEIEELQGEVEEFIHFFIDSTDLISLNFTNIFVTSQH</sequence>
<dbReference type="AlphaFoldDB" id="A0A829DBF8"/>
<comment type="caution">
    <text evidence="1">The sequence shown here is derived from an EMBL/GenBank/DDBJ whole genome shotgun (WGS) entry which is preliminary data.</text>
</comment>
<evidence type="ECO:0000313" key="1">
    <source>
        <dbReference type="EMBL" id="EMY06169.1"/>
    </source>
</evidence>
<dbReference type="EMBL" id="AFJL02000051">
    <property type="protein sequence ID" value="EMY06169.1"/>
    <property type="molecule type" value="Genomic_DNA"/>
</dbReference>
<proteinExistence type="predicted"/>
<gene>
    <name evidence="1" type="ORF">LEP1GSC029_3038</name>
</gene>
<reference evidence="1 2" key="1">
    <citation type="submission" date="2013-02" db="EMBL/GenBank/DDBJ databases">
        <authorList>
            <person name="Harkins D.M."/>
            <person name="Durkin A.S."/>
            <person name="Brinkac L.M."/>
            <person name="Haft D.H."/>
            <person name="Selengut J.D."/>
            <person name="Sanka R."/>
            <person name="DePew J."/>
            <person name="Purushe J."/>
            <person name="Whelen A.C."/>
            <person name="Vinetz J.M."/>
            <person name="Sutton G.G."/>
            <person name="Nierman W.C."/>
            <person name="Fouts D.E."/>
        </authorList>
    </citation>
    <scope>NUCLEOTIDE SEQUENCE [LARGE SCALE GENOMIC DNA]</scope>
    <source>
        <strain evidence="1 2">2002000626</strain>
    </source>
</reference>
<evidence type="ECO:0000313" key="2">
    <source>
        <dbReference type="Proteomes" id="UP000012329"/>
    </source>
</evidence>
<organism evidence="1 2">
    <name type="scientific">Leptospira interrogans str. 2002000626</name>
    <dbReference type="NCBI Taxonomy" id="996803"/>
    <lineage>
        <taxon>Bacteria</taxon>
        <taxon>Pseudomonadati</taxon>
        <taxon>Spirochaetota</taxon>
        <taxon>Spirochaetia</taxon>
        <taxon>Leptospirales</taxon>
        <taxon>Leptospiraceae</taxon>
        <taxon>Leptospira</taxon>
    </lineage>
</organism>
<dbReference type="SUPFAM" id="SSF103032">
    <property type="entry name" value="Hypothetical protein YwqG"/>
    <property type="match status" value="1"/>
</dbReference>
<protein>
    <submittedName>
        <fullName evidence="1">PF09234 domain protein</fullName>
    </submittedName>
</protein>
<name>A0A829DBF8_LEPIR</name>
<accession>A0A829DBF8</accession>
<dbReference type="Proteomes" id="UP000012329">
    <property type="component" value="Unassembled WGS sequence"/>
</dbReference>